<dbReference type="HOGENOM" id="CLU_215544_0_0_1"/>
<reference evidence="2" key="1">
    <citation type="journal article" date="2007" name="Nature">
        <title>The grapevine genome sequence suggests ancestral hexaploidization in major angiosperm phyla.</title>
        <authorList>
            <consortium name="The French-Italian Public Consortium for Grapevine Genome Characterization."/>
            <person name="Jaillon O."/>
            <person name="Aury J.-M."/>
            <person name="Noel B."/>
            <person name="Policriti A."/>
            <person name="Clepet C."/>
            <person name="Casagrande A."/>
            <person name="Choisne N."/>
            <person name="Aubourg S."/>
            <person name="Vitulo N."/>
            <person name="Jubin C."/>
            <person name="Vezzi A."/>
            <person name="Legeai F."/>
            <person name="Hugueney P."/>
            <person name="Dasilva C."/>
            <person name="Horner D."/>
            <person name="Mica E."/>
            <person name="Jublot D."/>
            <person name="Poulain J."/>
            <person name="Bruyere C."/>
            <person name="Billault A."/>
            <person name="Segurens B."/>
            <person name="Gouyvenoux M."/>
            <person name="Ugarte E."/>
            <person name="Cattonaro F."/>
            <person name="Anthouard V."/>
            <person name="Vico V."/>
            <person name="Del Fabbro C."/>
            <person name="Alaux M."/>
            <person name="Di Gaspero G."/>
            <person name="Dumas V."/>
            <person name="Felice N."/>
            <person name="Paillard S."/>
            <person name="Juman I."/>
            <person name="Moroldo M."/>
            <person name="Scalabrin S."/>
            <person name="Canaguier A."/>
            <person name="Le Clainche I."/>
            <person name="Malacrida G."/>
            <person name="Durand E."/>
            <person name="Pesole G."/>
            <person name="Laucou V."/>
            <person name="Chatelet P."/>
            <person name="Merdinoglu D."/>
            <person name="Delledonne M."/>
            <person name="Pezzotti M."/>
            <person name="Lecharny A."/>
            <person name="Scarpelli C."/>
            <person name="Artiguenave F."/>
            <person name="Pe M.E."/>
            <person name="Valle G."/>
            <person name="Morgante M."/>
            <person name="Caboche M."/>
            <person name="Adam-Blondon A.-F."/>
            <person name="Weissenbach J."/>
            <person name="Quetier F."/>
            <person name="Wincker P."/>
        </authorList>
    </citation>
    <scope>NUCLEOTIDE SEQUENCE [LARGE SCALE GENOMIC DNA]</scope>
    <source>
        <strain evidence="2">cv. Pinot noir / PN40024</strain>
    </source>
</reference>
<sequence length="50" mass="5456">MVVVKGKLTAASSRVADQKNLKSGTFYIVSIMRNFIFSRLIGCSAFETVA</sequence>
<accession>D7TYS4</accession>
<dbReference type="PaxDb" id="29760-VIT_00s0183g00100.t01"/>
<protein>
    <submittedName>
        <fullName evidence="1">Uncharacterized protein</fullName>
    </submittedName>
</protein>
<evidence type="ECO:0000313" key="1">
    <source>
        <dbReference type="EMBL" id="CBI35651.3"/>
    </source>
</evidence>
<gene>
    <name evidence="1" type="ORF">VIT_00s0183g00100</name>
</gene>
<organism evidence="1 2">
    <name type="scientific">Vitis vinifera</name>
    <name type="common">Grape</name>
    <dbReference type="NCBI Taxonomy" id="29760"/>
    <lineage>
        <taxon>Eukaryota</taxon>
        <taxon>Viridiplantae</taxon>
        <taxon>Streptophyta</taxon>
        <taxon>Embryophyta</taxon>
        <taxon>Tracheophyta</taxon>
        <taxon>Spermatophyta</taxon>
        <taxon>Magnoliopsida</taxon>
        <taxon>eudicotyledons</taxon>
        <taxon>Gunneridae</taxon>
        <taxon>Pentapetalae</taxon>
        <taxon>rosids</taxon>
        <taxon>Vitales</taxon>
        <taxon>Vitaceae</taxon>
        <taxon>Viteae</taxon>
        <taxon>Vitis</taxon>
    </lineage>
</organism>
<dbReference type="EMBL" id="FN596276">
    <property type="protein sequence ID" value="CBI35651.3"/>
    <property type="molecule type" value="Genomic_DNA"/>
</dbReference>
<keyword evidence="2" id="KW-1185">Reference proteome</keyword>
<dbReference type="Proteomes" id="UP000009183">
    <property type="component" value="Unassembled WGS sequence, unordered"/>
</dbReference>
<evidence type="ECO:0000313" key="2">
    <source>
        <dbReference type="Proteomes" id="UP000009183"/>
    </source>
</evidence>
<dbReference type="InParanoid" id="D7TYS4"/>
<proteinExistence type="predicted"/>
<name>D7TYS4_VITVI</name>
<dbReference type="AlphaFoldDB" id="D7TYS4"/>